<reference evidence="2 3" key="1">
    <citation type="submission" date="2023-01" db="EMBL/GenBank/DDBJ databases">
        <title>Analysis of 21 Apiospora genomes using comparative genomics revels a genus with tremendous synthesis potential of carbohydrate active enzymes and secondary metabolites.</title>
        <authorList>
            <person name="Sorensen T."/>
        </authorList>
    </citation>
    <scope>NUCLEOTIDE SEQUENCE [LARGE SCALE GENOMIC DNA]</scope>
    <source>
        <strain evidence="2 3">CBS 117206</strain>
    </source>
</reference>
<name>A0AAW0R102_9PEZI</name>
<dbReference type="AlphaFoldDB" id="A0AAW0R102"/>
<feature type="compositionally biased region" description="Low complexity" evidence="1">
    <location>
        <begin position="16"/>
        <end position="28"/>
    </location>
</feature>
<sequence>MDIMTERVTGGGAYMSRPGSGSHSGLSGNSPTYGADGIWSRYTASAVSMAIICNHNGNTLLALGDSNFLALLAFAAIL</sequence>
<dbReference type="Proteomes" id="UP001392437">
    <property type="component" value="Unassembled WGS sequence"/>
</dbReference>
<evidence type="ECO:0000313" key="3">
    <source>
        <dbReference type="Proteomes" id="UP001392437"/>
    </source>
</evidence>
<keyword evidence="3" id="KW-1185">Reference proteome</keyword>
<dbReference type="EMBL" id="JAQQWP010000004">
    <property type="protein sequence ID" value="KAK8120886.1"/>
    <property type="molecule type" value="Genomic_DNA"/>
</dbReference>
<feature type="region of interest" description="Disordered" evidence="1">
    <location>
        <begin position="1"/>
        <end position="28"/>
    </location>
</feature>
<evidence type="ECO:0000313" key="2">
    <source>
        <dbReference type="EMBL" id="KAK8120886.1"/>
    </source>
</evidence>
<evidence type="ECO:0000256" key="1">
    <source>
        <dbReference type="SAM" id="MobiDB-lite"/>
    </source>
</evidence>
<accession>A0AAW0R102</accession>
<comment type="caution">
    <text evidence="2">The sequence shown here is derived from an EMBL/GenBank/DDBJ whole genome shotgun (WGS) entry which is preliminary data.</text>
</comment>
<gene>
    <name evidence="2" type="ORF">PG999_005006</name>
</gene>
<protein>
    <submittedName>
        <fullName evidence="2">Uncharacterized protein</fullName>
    </submittedName>
</protein>
<organism evidence="2 3">
    <name type="scientific">Apiospora kogelbergensis</name>
    <dbReference type="NCBI Taxonomy" id="1337665"/>
    <lineage>
        <taxon>Eukaryota</taxon>
        <taxon>Fungi</taxon>
        <taxon>Dikarya</taxon>
        <taxon>Ascomycota</taxon>
        <taxon>Pezizomycotina</taxon>
        <taxon>Sordariomycetes</taxon>
        <taxon>Xylariomycetidae</taxon>
        <taxon>Amphisphaeriales</taxon>
        <taxon>Apiosporaceae</taxon>
        <taxon>Apiospora</taxon>
    </lineage>
</organism>
<proteinExistence type="predicted"/>